<feature type="transmembrane region" description="Helical" evidence="1">
    <location>
        <begin position="79"/>
        <end position="97"/>
    </location>
</feature>
<accession>K7SGN8</accession>
<gene>
    <name evidence="3" type="ordered locus">PACID_05840</name>
</gene>
<name>K7SGN8_ACIA4</name>
<dbReference type="STRING" id="1171373.PACID_05840"/>
<dbReference type="AlphaFoldDB" id="K7SGN8"/>
<dbReference type="PANTHER" id="PTHR28008:SF1">
    <property type="entry name" value="DOMAIN PROTEIN, PUTATIVE (AFU_ORTHOLOGUE AFUA_3G10980)-RELATED"/>
    <property type="match status" value="1"/>
</dbReference>
<dbReference type="PATRIC" id="fig|1171373.8.peg.590"/>
<protein>
    <submittedName>
        <fullName evidence="3">VanZ domain-containing protein</fullName>
    </submittedName>
</protein>
<organism evidence="3 4">
    <name type="scientific">Acidipropionibacterium acidipropionici (strain ATCC 4875 / DSM 20272 / JCM 6432 / NBRC 12425 / NCIMB 8070 / 4)</name>
    <name type="common">Propionibacterium acidipropionici</name>
    <dbReference type="NCBI Taxonomy" id="1171373"/>
    <lineage>
        <taxon>Bacteria</taxon>
        <taxon>Bacillati</taxon>
        <taxon>Actinomycetota</taxon>
        <taxon>Actinomycetes</taxon>
        <taxon>Propionibacteriales</taxon>
        <taxon>Propionibacteriaceae</taxon>
        <taxon>Acidipropionibacterium</taxon>
    </lineage>
</organism>
<dbReference type="Proteomes" id="UP000000214">
    <property type="component" value="Chromosome"/>
</dbReference>
<feature type="transmembrane region" description="Helical" evidence="1">
    <location>
        <begin position="109"/>
        <end position="129"/>
    </location>
</feature>
<dbReference type="eggNOG" id="COG4767">
    <property type="taxonomic scope" value="Bacteria"/>
</dbReference>
<dbReference type="Pfam" id="PF04892">
    <property type="entry name" value="VanZ"/>
    <property type="match status" value="1"/>
</dbReference>
<dbReference type="EMBL" id="CP003493">
    <property type="protein sequence ID" value="AFV88425.1"/>
    <property type="molecule type" value="Genomic_DNA"/>
</dbReference>
<dbReference type="KEGG" id="pbo:PACID_05840"/>
<evidence type="ECO:0000256" key="1">
    <source>
        <dbReference type="SAM" id="Phobius"/>
    </source>
</evidence>
<sequence>MARVLVPLYLLAVAAAVLVPDPHAVGTFKYNLGAPVQRLGGPFAQVSAAGIGDVIGNVVGFIPLTLLLCLGWRRVPGRIWGIAATLLSIAAETAQYLLPINRRADPWNIVQNSAGAWIGVGLAVLILRWGRNRPH</sequence>
<keyword evidence="1" id="KW-0812">Transmembrane</keyword>
<feature type="transmembrane region" description="Helical" evidence="1">
    <location>
        <begin position="48"/>
        <end position="72"/>
    </location>
</feature>
<dbReference type="PANTHER" id="PTHR28008">
    <property type="entry name" value="DOMAIN PROTEIN, PUTATIVE (AFU_ORTHOLOGUE AFUA_3G10980)-RELATED"/>
    <property type="match status" value="1"/>
</dbReference>
<evidence type="ECO:0000259" key="2">
    <source>
        <dbReference type="Pfam" id="PF04892"/>
    </source>
</evidence>
<proteinExistence type="predicted"/>
<evidence type="ECO:0000313" key="3">
    <source>
        <dbReference type="EMBL" id="AFV88425.1"/>
    </source>
</evidence>
<dbReference type="InterPro" id="IPR006976">
    <property type="entry name" value="VanZ-like"/>
</dbReference>
<reference evidence="3 4" key="1">
    <citation type="journal article" date="2012" name="BMC Genomics">
        <title>The genome sequence of Propionibacterium acidipropionici provides insights into its biotechnological and industrial potential.</title>
        <authorList>
            <person name="Parizzi L.P."/>
            <person name="Grassi M.C."/>
            <person name="Llerena L.A."/>
            <person name="Carazzolle M.F."/>
            <person name="Queiroz V.L."/>
            <person name="Lunardi I."/>
            <person name="Zeidler A.F."/>
            <person name="Teixeira P.J."/>
            <person name="Mieczkowski P."/>
            <person name="Rincones J."/>
            <person name="Pereira G.A."/>
        </authorList>
    </citation>
    <scope>NUCLEOTIDE SEQUENCE [LARGE SCALE GENOMIC DNA]</scope>
    <source>
        <strain evidence="4">ATCC 4875 / DSM 20272 / JCM 6432 / NBRC 12425 / NCIMB 8070</strain>
    </source>
</reference>
<dbReference type="HOGENOM" id="CLU_125826_0_0_11"/>
<keyword evidence="1" id="KW-0472">Membrane</keyword>
<keyword evidence="1" id="KW-1133">Transmembrane helix</keyword>
<evidence type="ECO:0000313" key="4">
    <source>
        <dbReference type="Proteomes" id="UP000000214"/>
    </source>
</evidence>
<feature type="domain" description="VanZ-like" evidence="2">
    <location>
        <begin position="8"/>
        <end position="126"/>
    </location>
</feature>